<dbReference type="PROSITE" id="PS50005">
    <property type="entry name" value="TPR"/>
    <property type="match status" value="1"/>
</dbReference>
<dbReference type="Proteomes" id="UP000710432">
    <property type="component" value="Unassembled WGS sequence"/>
</dbReference>
<dbReference type="AlphaFoldDB" id="A0A8J6GVE1"/>
<evidence type="ECO:0000256" key="1">
    <source>
        <dbReference type="ARBA" id="ARBA00022691"/>
    </source>
</evidence>
<dbReference type="Gene3D" id="1.25.40.10">
    <property type="entry name" value="Tetratricopeptide repeat domain"/>
    <property type="match status" value="1"/>
</dbReference>
<evidence type="ECO:0000256" key="2">
    <source>
        <dbReference type="PROSITE-ProRule" id="PRU00339"/>
    </source>
</evidence>
<dbReference type="PANTHER" id="PTHR11006">
    <property type="entry name" value="PROTEIN ARGININE N-METHYLTRANSFERASE"/>
    <property type="match status" value="1"/>
</dbReference>
<protein>
    <submittedName>
        <fullName evidence="5">Protein arginine N-methyltransferase 7</fullName>
    </submittedName>
</protein>
<accession>A0A8J6GVE1</accession>
<evidence type="ECO:0000313" key="6">
    <source>
        <dbReference type="Proteomes" id="UP000710432"/>
    </source>
</evidence>
<evidence type="ECO:0000259" key="4">
    <source>
        <dbReference type="Pfam" id="PF13649"/>
    </source>
</evidence>
<dbReference type="CDD" id="cd02440">
    <property type="entry name" value="AdoMet_MTases"/>
    <property type="match status" value="1"/>
</dbReference>
<dbReference type="PROSITE" id="PS51678">
    <property type="entry name" value="SAM_MT_PRMT"/>
    <property type="match status" value="1"/>
</dbReference>
<keyword evidence="3" id="KW-0808">Transferase</keyword>
<dbReference type="InterPro" id="IPR025799">
    <property type="entry name" value="Arg_MeTrfase"/>
</dbReference>
<organism evidence="5 6">
    <name type="scientific">Microtus ochrogaster</name>
    <name type="common">Prairie vole</name>
    <dbReference type="NCBI Taxonomy" id="79684"/>
    <lineage>
        <taxon>Eukaryota</taxon>
        <taxon>Metazoa</taxon>
        <taxon>Chordata</taxon>
        <taxon>Craniata</taxon>
        <taxon>Vertebrata</taxon>
        <taxon>Euteleostomi</taxon>
        <taxon>Mammalia</taxon>
        <taxon>Eutheria</taxon>
        <taxon>Euarchontoglires</taxon>
        <taxon>Glires</taxon>
        <taxon>Rodentia</taxon>
        <taxon>Myomorpha</taxon>
        <taxon>Muroidea</taxon>
        <taxon>Cricetidae</taxon>
        <taxon>Arvicolinae</taxon>
        <taxon>Microtus</taxon>
    </lineage>
</organism>
<dbReference type="Gene3D" id="3.40.50.150">
    <property type="entry name" value="Vaccinia Virus protein VP39"/>
    <property type="match status" value="1"/>
</dbReference>
<dbReference type="GO" id="GO:0005634">
    <property type="term" value="C:nucleus"/>
    <property type="evidence" value="ECO:0007669"/>
    <property type="project" value="TreeGrafter"/>
</dbReference>
<dbReference type="EMBL" id="JAATJU010000110">
    <property type="protein sequence ID" value="KAH0521276.1"/>
    <property type="molecule type" value="Genomic_DNA"/>
</dbReference>
<dbReference type="GO" id="GO:0042054">
    <property type="term" value="F:histone methyltransferase activity"/>
    <property type="evidence" value="ECO:0007669"/>
    <property type="project" value="TreeGrafter"/>
</dbReference>
<dbReference type="PANTHER" id="PTHR11006:SF60">
    <property type="entry name" value="PROTEIN ARGININE N-METHYLTRANSFERASE 9"/>
    <property type="match status" value="1"/>
</dbReference>
<sequence length="443" mass="49004">MPNSRPRPRRGSGAGAAGRDRLVALSLQSAEHSLGSRDFGTAYAHYLLVLSLAPELKDDVKYTLFKWAEELDALSRVQDLLGCYEQALELFPDDEVICNSMGEHLFRMGFRDEAAGYFHKAVKLNPDFSDAKENFYRVANWLVELWHFIMLNDTKRNRIYNAAIQKAVSLGSKGVLDIGTGTGRLSMFAKKAGAHSVYACELSKTMYELACDVVTANEMETGIKLLHMKSLDIEIPKHIPERLSLVVTETVDAGVFGEGIVESLIHAWEHLLLQPKTKGANGNCGQYGRVIPASVAIFGMAVECSEIRRHHRVGTKDIAGVRLPASVKFQSSASSSAETGEAVEPYTTEKMSRIPGGYLPLTECFEIMKVDFNSLQELKSLATKEPHPLSVPAIKEGMLDAVMVWFVLQLDDEYSLSTSPGEETCWEQAVYPVQALAGKYYLI</sequence>
<dbReference type="SUPFAM" id="SSF53335">
    <property type="entry name" value="S-adenosyl-L-methionine-dependent methyltransferases"/>
    <property type="match status" value="1"/>
</dbReference>
<feature type="domain" description="Methyltransferase" evidence="4">
    <location>
        <begin position="175"/>
        <end position="235"/>
    </location>
</feature>
<dbReference type="GO" id="GO:0032259">
    <property type="term" value="P:methylation"/>
    <property type="evidence" value="ECO:0007669"/>
    <property type="project" value="UniProtKB-KW"/>
</dbReference>
<dbReference type="InterPro" id="IPR019734">
    <property type="entry name" value="TPR_rpt"/>
</dbReference>
<gene>
    <name evidence="5" type="ORF">LTLLF_102325</name>
</gene>
<feature type="repeat" description="TPR" evidence="2">
    <location>
        <begin position="95"/>
        <end position="128"/>
    </location>
</feature>
<dbReference type="FunFam" id="1.25.40.10:FF:000138">
    <property type="entry name" value="Protein arginine methyltransferase 9"/>
    <property type="match status" value="1"/>
</dbReference>
<keyword evidence="1 3" id="KW-0949">S-adenosyl-L-methionine</keyword>
<dbReference type="Gene3D" id="2.70.160.11">
    <property type="entry name" value="Hnrnp arginine n-methyltransferase1"/>
    <property type="match status" value="1"/>
</dbReference>
<dbReference type="FunFam" id="3.40.50.150:FF:000078">
    <property type="entry name" value="Protein arginine methyltransferase 9"/>
    <property type="match status" value="1"/>
</dbReference>
<dbReference type="InterPro" id="IPR041698">
    <property type="entry name" value="Methyltransf_25"/>
</dbReference>
<comment type="caution">
    <text evidence="5">The sequence shown here is derived from an EMBL/GenBank/DDBJ whole genome shotgun (WGS) entry which is preliminary data.</text>
</comment>
<name>A0A8J6GVE1_MICOH</name>
<dbReference type="GO" id="GO:0016274">
    <property type="term" value="F:protein-arginine N-methyltransferase activity"/>
    <property type="evidence" value="ECO:0007669"/>
    <property type="project" value="InterPro"/>
</dbReference>
<keyword evidence="2" id="KW-0802">TPR repeat</keyword>
<dbReference type="SUPFAM" id="SSF48452">
    <property type="entry name" value="TPR-like"/>
    <property type="match status" value="1"/>
</dbReference>
<reference evidence="5" key="1">
    <citation type="submission" date="2020-03" db="EMBL/GenBank/DDBJ databases">
        <title>Studies in the Genomics of Life Span.</title>
        <authorList>
            <person name="Glass D."/>
        </authorList>
    </citation>
    <scope>NUCLEOTIDE SEQUENCE</scope>
    <source>
        <strain evidence="5">LTLLF</strain>
        <tissue evidence="5">Muscle</tissue>
    </source>
</reference>
<evidence type="ECO:0000256" key="3">
    <source>
        <dbReference type="PROSITE-ProRule" id="PRU01015"/>
    </source>
</evidence>
<keyword evidence="3" id="KW-0489">Methyltransferase</keyword>
<proteinExistence type="predicted"/>
<dbReference type="InterPro" id="IPR029063">
    <property type="entry name" value="SAM-dependent_MTases_sf"/>
</dbReference>
<dbReference type="Pfam" id="PF13649">
    <property type="entry name" value="Methyltransf_25"/>
    <property type="match status" value="1"/>
</dbReference>
<dbReference type="InterPro" id="IPR011990">
    <property type="entry name" value="TPR-like_helical_dom_sf"/>
</dbReference>
<evidence type="ECO:0000313" key="5">
    <source>
        <dbReference type="EMBL" id="KAH0521276.1"/>
    </source>
</evidence>